<dbReference type="EMBL" id="JXLP01000013">
    <property type="protein sequence ID" value="KIL77556.1"/>
    <property type="molecule type" value="Genomic_DNA"/>
</dbReference>
<dbReference type="RefSeq" id="WP_052475228.1">
    <property type="nucleotide sequence ID" value="NZ_JARTHD010000021.1"/>
</dbReference>
<dbReference type="InterPro" id="IPR023485">
    <property type="entry name" value="Ptyr_pPase"/>
</dbReference>
<gene>
    <name evidence="3" type="ORF">SD77_1229</name>
</gene>
<dbReference type="SUPFAM" id="SSF52788">
    <property type="entry name" value="Phosphotyrosine protein phosphatases I"/>
    <property type="match status" value="1"/>
</dbReference>
<sequence>MNNKNILFLSTANDLSIMAEGWASKLNDPSLNFVSASFTKVRENDLSIEAMKEVNIDITAKKPILLAPHLIQKADLIVNIYDFERDQEPLLLPASNKKVLHWDVPNPKYCQDIAEKWAAYQIVCDRLAGHVKNLLHELD</sequence>
<name>A0ABR5AS19_BACBA</name>
<dbReference type="InterPro" id="IPR036196">
    <property type="entry name" value="Ptyr_pPase_sf"/>
</dbReference>
<keyword evidence="4" id="KW-1185">Reference proteome</keyword>
<evidence type="ECO:0000256" key="1">
    <source>
        <dbReference type="ARBA" id="ARBA00022849"/>
    </source>
</evidence>
<dbReference type="PANTHER" id="PTHR43428:SF1">
    <property type="entry name" value="ARSENATE REDUCTASE"/>
    <property type="match status" value="1"/>
</dbReference>
<evidence type="ECO:0000259" key="2">
    <source>
        <dbReference type="SMART" id="SM00226"/>
    </source>
</evidence>
<dbReference type="Gene3D" id="3.40.50.2300">
    <property type="match status" value="1"/>
</dbReference>
<organism evidence="3 4">
    <name type="scientific">Bacillus badius</name>
    <dbReference type="NCBI Taxonomy" id="1455"/>
    <lineage>
        <taxon>Bacteria</taxon>
        <taxon>Bacillati</taxon>
        <taxon>Bacillota</taxon>
        <taxon>Bacilli</taxon>
        <taxon>Bacillales</taxon>
        <taxon>Bacillaceae</taxon>
        <taxon>Pseudobacillus</taxon>
    </lineage>
</organism>
<evidence type="ECO:0000313" key="3">
    <source>
        <dbReference type="EMBL" id="KIL77556.1"/>
    </source>
</evidence>
<accession>A0ABR5AS19</accession>
<dbReference type="SMART" id="SM00226">
    <property type="entry name" value="LMWPc"/>
    <property type="match status" value="1"/>
</dbReference>
<feature type="domain" description="Phosphotyrosine protein phosphatase I" evidence="2">
    <location>
        <begin position="4"/>
        <end position="137"/>
    </location>
</feature>
<protein>
    <submittedName>
        <fullName evidence="3">Arsenate reductase</fullName>
    </submittedName>
</protein>
<evidence type="ECO:0000313" key="4">
    <source>
        <dbReference type="Proteomes" id="UP000031982"/>
    </source>
</evidence>
<dbReference type="Proteomes" id="UP000031982">
    <property type="component" value="Unassembled WGS sequence"/>
</dbReference>
<reference evidence="3 4" key="1">
    <citation type="submission" date="2015-01" db="EMBL/GenBank/DDBJ databases">
        <title>Genome Assembly of Bacillus badius MTCC 1458.</title>
        <authorList>
            <person name="Verma A."/>
            <person name="Khatri I."/>
            <person name="Mual P."/>
            <person name="Subramanian S."/>
            <person name="Krishnamurthi S."/>
        </authorList>
    </citation>
    <scope>NUCLEOTIDE SEQUENCE [LARGE SCALE GENOMIC DNA]</scope>
    <source>
        <strain evidence="3 4">MTCC 1458</strain>
    </source>
</reference>
<comment type="caution">
    <text evidence="3">The sequence shown here is derived from an EMBL/GenBank/DDBJ whole genome shotgun (WGS) entry which is preliminary data.</text>
</comment>
<dbReference type="PANTHER" id="PTHR43428">
    <property type="entry name" value="ARSENATE REDUCTASE"/>
    <property type="match status" value="1"/>
</dbReference>
<proteinExistence type="predicted"/>
<keyword evidence="1" id="KW-0059">Arsenical resistance</keyword>